<evidence type="ECO:0000256" key="1">
    <source>
        <dbReference type="SAM" id="MobiDB-lite"/>
    </source>
</evidence>
<organism evidence="2 3">
    <name type="scientific">Meloidogyne javanica</name>
    <name type="common">Root-knot nematode worm</name>
    <dbReference type="NCBI Taxonomy" id="6303"/>
    <lineage>
        <taxon>Eukaryota</taxon>
        <taxon>Metazoa</taxon>
        <taxon>Ecdysozoa</taxon>
        <taxon>Nematoda</taxon>
        <taxon>Chromadorea</taxon>
        <taxon>Rhabditida</taxon>
        <taxon>Tylenchina</taxon>
        <taxon>Tylenchomorpha</taxon>
        <taxon>Tylenchoidea</taxon>
        <taxon>Meloidogynidae</taxon>
        <taxon>Meloidogyninae</taxon>
        <taxon>Meloidogyne</taxon>
        <taxon>Meloidogyne incognita group</taxon>
    </lineage>
</organism>
<feature type="region of interest" description="Disordered" evidence="1">
    <location>
        <begin position="51"/>
        <end position="71"/>
    </location>
</feature>
<dbReference type="WBParaSite" id="scaffold14484_cov158.g17503">
    <property type="protein sequence ID" value="scaffold14484_cov158.g17503"/>
    <property type="gene ID" value="scaffold14484_cov158.g17503"/>
</dbReference>
<name>A0A915LN70_MELJA</name>
<proteinExistence type="predicted"/>
<reference evidence="3" key="1">
    <citation type="submission" date="2022-11" db="UniProtKB">
        <authorList>
            <consortium name="WormBaseParasite"/>
        </authorList>
    </citation>
    <scope>IDENTIFICATION</scope>
</reference>
<dbReference type="Proteomes" id="UP000887561">
    <property type="component" value="Unplaced"/>
</dbReference>
<protein>
    <submittedName>
        <fullName evidence="3">Uncharacterized protein</fullName>
    </submittedName>
</protein>
<accession>A0A915LN70</accession>
<evidence type="ECO:0000313" key="3">
    <source>
        <dbReference type="WBParaSite" id="scaffold14484_cov158.g17503"/>
    </source>
</evidence>
<dbReference type="AlphaFoldDB" id="A0A915LN70"/>
<feature type="compositionally biased region" description="Acidic residues" evidence="1">
    <location>
        <begin position="51"/>
        <end position="60"/>
    </location>
</feature>
<keyword evidence="2" id="KW-1185">Reference proteome</keyword>
<sequence length="166" mass="19463">MNPFELKNASPTINSPYINNFIAKGLEDNDSPYQEPEELVLDCESDSDEDIYLNSDEESNSDSQNPNIPTKSKYSFATQLEIVQHLNSGKTYKYIRHNYKKLTSNIEITRIREYISKDEQVYDIFKIARERNEPVHDNDLLQSALIRAREIGLDFKVREYFFSFSF</sequence>
<evidence type="ECO:0000313" key="2">
    <source>
        <dbReference type="Proteomes" id="UP000887561"/>
    </source>
</evidence>